<dbReference type="InterPro" id="IPR003593">
    <property type="entry name" value="AAA+_ATPase"/>
</dbReference>
<dbReference type="GO" id="GO:0006281">
    <property type="term" value="P:DNA repair"/>
    <property type="evidence" value="ECO:0007669"/>
    <property type="project" value="UniProtKB-KW"/>
</dbReference>
<dbReference type="InterPro" id="IPR051055">
    <property type="entry name" value="PIF1_helicase"/>
</dbReference>
<comment type="similarity">
    <text evidence="2">Belongs to the helicase family.</text>
</comment>
<dbReference type="PANTHER" id="PTHR47642:SF7">
    <property type="entry name" value="ATP-DEPENDENT DNA HELICASE PIF1"/>
    <property type="match status" value="1"/>
</dbReference>
<gene>
    <name evidence="4" type="ORF">GSOID_T00024649001</name>
</gene>
<keyword evidence="2" id="KW-0233">DNA recombination</keyword>
<keyword evidence="2" id="KW-0378">Hydrolase</keyword>
<keyword evidence="2" id="KW-0227">DNA damage</keyword>
<feature type="domain" description="AAA+ ATPase" evidence="3">
    <location>
        <begin position="203"/>
        <end position="359"/>
    </location>
</feature>
<dbReference type="EC" id="5.6.2.3" evidence="2"/>
<dbReference type="GO" id="GO:0005524">
    <property type="term" value="F:ATP binding"/>
    <property type="evidence" value="ECO:0007669"/>
    <property type="project" value="UniProtKB-KW"/>
</dbReference>
<dbReference type="GO" id="GO:0000723">
    <property type="term" value="P:telomere maintenance"/>
    <property type="evidence" value="ECO:0007669"/>
    <property type="project" value="InterPro"/>
</dbReference>
<reference evidence="4" key="1">
    <citation type="journal article" date="2010" name="Science">
        <title>Plasticity of animal genome architecture unmasked by rapid evolution of a pelagic tunicate.</title>
        <authorList>
            <person name="Denoeud F."/>
            <person name="Henriet S."/>
            <person name="Mungpakdee S."/>
            <person name="Aury J.M."/>
            <person name="Da Silva C."/>
            <person name="Brinkmann H."/>
            <person name="Mikhaleva J."/>
            <person name="Olsen L.C."/>
            <person name="Jubin C."/>
            <person name="Canestro C."/>
            <person name="Bouquet J.M."/>
            <person name="Danks G."/>
            <person name="Poulain J."/>
            <person name="Campsteijn C."/>
            <person name="Adamski M."/>
            <person name="Cross I."/>
            <person name="Yadetie F."/>
            <person name="Muffato M."/>
            <person name="Louis A."/>
            <person name="Butcher S."/>
            <person name="Tsagkogeorga G."/>
            <person name="Konrad A."/>
            <person name="Singh S."/>
            <person name="Jensen M.F."/>
            <person name="Cong E.H."/>
            <person name="Eikeseth-Otteraa H."/>
            <person name="Noel B."/>
            <person name="Anthouard V."/>
            <person name="Porcel B.M."/>
            <person name="Kachouri-Lafond R."/>
            <person name="Nishino A."/>
            <person name="Ugolini M."/>
            <person name="Chourrout P."/>
            <person name="Nishida H."/>
            <person name="Aasland R."/>
            <person name="Huzurbazar S."/>
            <person name="Westhof E."/>
            <person name="Delsuc F."/>
            <person name="Lehrach H."/>
            <person name="Reinhardt R."/>
            <person name="Weissenbach J."/>
            <person name="Roy S.W."/>
            <person name="Artiguenave F."/>
            <person name="Postlethwait J.H."/>
            <person name="Manak J.R."/>
            <person name="Thompson E.M."/>
            <person name="Jaillon O."/>
            <person name="Du Pasquier L."/>
            <person name="Boudinot P."/>
            <person name="Liberles D.A."/>
            <person name="Volff J.N."/>
            <person name="Philippe H."/>
            <person name="Lenhard B."/>
            <person name="Roest Crollius H."/>
            <person name="Wincker P."/>
            <person name="Chourrout D."/>
        </authorList>
    </citation>
    <scope>NUCLEOTIDE SEQUENCE [LARGE SCALE GENOMIC DNA]</scope>
</reference>
<keyword evidence="1" id="KW-0539">Nucleus</keyword>
<accession>E4YGJ1</accession>
<comment type="cofactor">
    <cofactor evidence="2">
        <name>Mg(2+)</name>
        <dbReference type="ChEBI" id="CHEBI:18420"/>
    </cofactor>
</comment>
<dbReference type="Pfam" id="PF25344">
    <property type="entry name" value="PH_LRR1"/>
    <property type="match status" value="1"/>
</dbReference>
<dbReference type="CDD" id="cd18037">
    <property type="entry name" value="DEXSc_Pif1_like"/>
    <property type="match status" value="1"/>
</dbReference>
<proteinExistence type="inferred from homology"/>
<keyword evidence="2" id="KW-0234">DNA repair</keyword>
<dbReference type="CDD" id="cd18809">
    <property type="entry name" value="SF1_C_RecD"/>
    <property type="match status" value="1"/>
</dbReference>
<evidence type="ECO:0000256" key="2">
    <source>
        <dbReference type="RuleBase" id="RU363044"/>
    </source>
</evidence>
<dbReference type="Pfam" id="PF05970">
    <property type="entry name" value="PIF1"/>
    <property type="match status" value="1"/>
</dbReference>
<dbReference type="SUPFAM" id="SSF52540">
    <property type="entry name" value="P-loop containing nucleoside triphosphate hydrolases"/>
    <property type="match status" value="2"/>
</dbReference>
<dbReference type="InterPro" id="IPR049163">
    <property type="entry name" value="Pif1-like_2B_dom"/>
</dbReference>
<dbReference type="InterPro" id="IPR027417">
    <property type="entry name" value="P-loop_NTPase"/>
</dbReference>
<name>E4YGJ1_OIKDI</name>
<sequence>MDTTVSCNAIIEKLGPSGVLSTKKYSNCSLSITRSSNRDICIKVIHGSTASIYRVMTLKVMGKFIPAGKATIELDSDQGKRRFLISNASEEQLKDVLKLLLVKYNNQTPVKNKHLIIRGEVDEISPLRPKELEKVNLRLAAANKKELTPRKNTTPVRKLQQRRQVARKLGQLAAKPQLSMPAITVDKTPLNEIQKQIIAAARVGDSIFFTGAAGTGKSYVLKELIKSLPTDTTAITASTGCAAAPLQGQTLHAFAGIGVGQRTLENCIALVKSKKSLTRSWKKVRTIIIDEISMITADFFDLLEGVARGVRGNEKPFGGIQLIVAGDFLQLPPVSKGFGDDAERAKFCFQADSWNESINKVFELKEVFRQANDVEFCKMLNVIRTGCMPKWVVERIKGTKANHSDLPDLIVPTKLMTHNNQVDSLNKSELEKLQTDEKVYFAEDSAADSKILAVLNKMLPNAIQELRLKVGSQVMLTKNLAVSSGLVNGSRGVVEEFTGIWAEGQRERFGVKIADRLMCRCQYPLKLAWAMTKRQGMSLDLAQVSLSSAFEHGQAYVALSRCRSLKGLKVLDFNPLTITAHPDALAFHQSL</sequence>
<dbReference type="Gene3D" id="3.40.50.300">
    <property type="entry name" value="P-loop containing nucleotide triphosphate hydrolases"/>
    <property type="match status" value="1"/>
</dbReference>
<dbReference type="PANTHER" id="PTHR47642">
    <property type="entry name" value="ATP-DEPENDENT DNA HELICASE"/>
    <property type="match status" value="1"/>
</dbReference>
<evidence type="ECO:0000313" key="4">
    <source>
        <dbReference type="EMBL" id="CBY34620.1"/>
    </source>
</evidence>
<keyword evidence="2" id="KW-0547">Nucleotide-binding</keyword>
<dbReference type="Proteomes" id="UP000011014">
    <property type="component" value="Unassembled WGS sequence"/>
</dbReference>
<dbReference type="InterPro" id="IPR057437">
    <property type="entry name" value="PIF1/LRR1_PH"/>
</dbReference>
<dbReference type="AlphaFoldDB" id="E4YGJ1"/>
<keyword evidence="2" id="KW-0067">ATP-binding</keyword>
<dbReference type="GO" id="GO:0006310">
    <property type="term" value="P:DNA recombination"/>
    <property type="evidence" value="ECO:0007669"/>
    <property type="project" value="UniProtKB-KW"/>
</dbReference>
<dbReference type="Pfam" id="PF21530">
    <property type="entry name" value="Pif1_2B_dom"/>
    <property type="match status" value="1"/>
</dbReference>
<evidence type="ECO:0000256" key="1">
    <source>
        <dbReference type="ARBA" id="ARBA00023242"/>
    </source>
</evidence>
<dbReference type="GO" id="GO:0043139">
    <property type="term" value="F:5'-3' DNA helicase activity"/>
    <property type="evidence" value="ECO:0007669"/>
    <property type="project" value="UniProtKB-EC"/>
</dbReference>
<dbReference type="EMBL" id="FN654526">
    <property type="protein sequence ID" value="CBY34620.1"/>
    <property type="molecule type" value="Genomic_DNA"/>
</dbReference>
<dbReference type="SMART" id="SM00382">
    <property type="entry name" value="AAA"/>
    <property type="match status" value="1"/>
</dbReference>
<dbReference type="GO" id="GO:0016887">
    <property type="term" value="F:ATP hydrolysis activity"/>
    <property type="evidence" value="ECO:0007669"/>
    <property type="project" value="RHEA"/>
</dbReference>
<evidence type="ECO:0000259" key="3">
    <source>
        <dbReference type="SMART" id="SM00382"/>
    </source>
</evidence>
<keyword evidence="2" id="KW-0347">Helicase</keyword>
<protein>
    <recommendedName>
        <fullName evidence="2">ATP-dependent DNA helicase</fullName>
        <ecNumber evidence="2">5.6.2.3</ecNumber>
    </recommendedName>
</protein>
<dbReference type="InterPro" id="IPR010285">
    <property type="entry name" value="DNA_helicase_pif1-like_DEAD"/>
</dbReference>
<comment type="catalytic activity">
    <reaction evidence="2">
        <text>ATP + H2O = ADP + phosphate + H(+)</text>
        <dbReference type="Rhea" id="RHEA:13065"/>
        <dbReference type="ChEBI" id="CHEBI:15377"/>
        <dbReference type="ChEBI" id="CHEBI:15378"/>
        <dbReference type="ChEBI" id="CHEBI:30616"/>
        <dbReference type="ChEBI" id="CHEBI:43474"/>
        <dbReference type="ChEBI" id="CHEBI:456216"/>
        <dbReference type="EC" id="5.6.2.3"/>
    </reaction>
</comment>
<organism evidence="4">
    <name type="scientific">Oikopleura dioica</name>
    <name type="common">Tunicate</name>
    <dbReference type="NCBI Taxonomy" id="34765"/>
    <lineage>
        <taxon>Eukaryota</taxon>
        <taxon>Metazoa</taxon>
        <taxon>Chordata</taxon>
        <taxon>Tunicata</taxon>
        <taxon>Appendicularia</taxon>
        <taxon>Copelata</taxon>
        <taxon>Oikopleuridae</taxon>
        <taxon>Oikopleura</taxon>
    </lineage>
</organism>